<dbReference type="OrthoDB" id="2662123at2"/>
<dbReference type="HOGENOM" id="CLU_2921289_0_0_9"/>
<gene>
    <name evidence="1" type="ordered locus">Tph_c02380</name>
</gene>
<evidence type="ECO:0000313" key="1">
    <source>
        <dbReference type="EMBL" id="AFV10485.1"/>
    </source>
</evidence>
<accession>K4LES8</accession>
<dbReference type="STRING" id="1089553.Tph_c02380"/>
<name>K4LES8_THEPS</name>
<dbReference type="InterPro" id="IPR024419">
    <property type="entry name" value="YvrJ"/>
</dbReference>
<evidence type="ECO:0000313" key="2">
    <source>
        <dbReference type="Proteomes" id="UP000000467"/>
    </source>
</evidence>
<organism evidence="1 2">
    <name type="scientific">Thermacetogenium phaeum (strain ATCC BAA-254 / DSM 26808 / PB)</name>
    <dbReference type="NCBI Taxonomy" id="1089553"/>
    <lineage>
        <taxon>Bacteria</taxon>
        <taxon>Bacillati</taxon>
        <taxon>Bacillota</taxon>
        <taxon>Clostridia</taxon>
        <taxon>Thermoanaerobacterales</taxon>
        <taxon>Thermoanaerobacteraceae</taxon>
        <taxon>Thermacetogenium</taxon>
    </lineage>
</organism>
<evidence type="ECO:0008006" key="3">
    <source>
        <dbReference type="Google" id="ProtNLM"/>
    </source>
</evidence>
<reference evidence="1 2" key="1">
    <citation type="journal article" date="2012" name="BMC Genomics">
        <title>Genome-guided analysis of physiological and morphological traits of the fermentative acetate oxidizer Thermacetogenium phaeum.</title>
        <authorList>
            <person name="Oehler D."/>
            <person name="Poehlein A."/>
            <person name="Leimbach A."/>
            <person name="Muller N."/>
            <person name="Daniel R."/>
            <person name="Gottschalk G."/>
            <person name="Schink B."/>
        </authorList>
    </citation>
    <scope>NUCLEOTIDE SEQUENCE [LARGE SCALE GENOMIC DNA]</scope>
    <source>
        <strain evidence="2">ATCC BAA-254 / DSM 26808 / PB</strain>
    </source>
</reference>
<dbReference type="AlphaFoldDB" id="K4LES8"/>
<sequence>MQIGNYGFPMLVAVYLLVRVEKKLDTLTEAITRLEQVLSLYLRSSDHGVKEPTQAAAAGPR</sequence>
<dbReference type="KEGG" id="tpz:Tph_c02380"/>
<dbReference type="EMBL" id="CP003732">
    <property type="protein sequence ID" value="AFV10485.1"/>
    <property type="molecule type" value="Genomic_DNA"/>
</dbReference>
<keyword evidence="2" id="KW-1185">Reference proteome</keyword>
<protein>
    <recommendedName>
        <fullName evidence="3">YvrJ-like protein</fullName>
    </recommendedName>
</protein>
<proteinExistence type="predicted"/>
<dbReference type="Pfam" id="PF12841">
    <property type="entry name" value="YvrJ"/>
    <property type="match status" value="1"/>
</dbReference>
<dbReference type="Proteomes" id="UP000000467">
    <property type="component" value="Chromosome"/>
</dbReference>